<protein>
    <submittedName>
        <fullName evidence="2">Uncharacterized protein</fullName>
    </submittedName>
</protein>
<name>A0A4P9WNI9_9FUNG</name>
<evidence type="ECO:0000256" key="1">
    <source>
        <dbReference type="SAM" id="MobiDB-lite"/>
    </source>
</evidence>
<feature type="compositionally biased region" description="Basic and acidic residues" evidence="1">
    <location>
        <begin position="257"/>
        <end position="266"/>
    </location>
</feature>
<reference evidence="3" key="1">
    <citation type="journal article" date="2018" name="Nat. Microbiol.">
        <title>Leveraging single-cell genomics to expand the fungal tree of life.</title>
        <authorList>
            <person name="Ahrendt S.R."/>
            <person name="Quandt C.A."/>
            <person name="Ciobanu D."/>
            <person name="Clum A."/>
            <person name="Salamov A."/>
            <person name="Andreopoulos B."/>
            <person name="Cheng J.F."/>
            <person name="Woyke T."/>
            <person name="Pelin A."/>
            <person name="Henrissat B."/>
            <person name="Reynolds N.K."/>
            <person name="Benny G.L."/>
            <person name="Smith M.E."/>
            <person name="James T.Y."/>
            <person name="Grigoriev I.V."/>
        </authorList>
    </citation>
    <scope>NUCLEOTIDE SEQUENCE [LARGE SCALE GENOMIC DNA]</scope>
</reference>
<keyword evidence="3" id="KW-1185">Reference proteome</keyword>
<organism evidence="2 3">
    <name type="scientific">Blyttiomyces helicus</name>
    <dbReference type="NCBI Taxonomy" id="388810"/>
    <lineage>
        <taxon>Eukaryota</taxon>
        <taxon>Fungi</taxon>
        <taxon>Fungi incertae sedis</taxon>
        <taxon>Chytridiomycota</taxon>
        <taxon>Chytridiomycota incertae sedis</taxon>
        <taxon>Chytridiomycetes</taxon>
        <taxon>Chytridiomycetes incertae sedis</taxon>
        <taxon>Blyttiomyces</taxon>
    </lineage>
</organism>
<feature type="region of interest" description="Disordered" evidence="1">
    <location>
        <begin position="233"/>
        <end position="277"/>
    </location>
</feature>
<dbReference type="EMBL" id="KZ994098">
    <property type="protein sequence ID" value="RKO93845.1"/>
    <property type="molecule type" value="Genomic_DNA"/>
</dbReference>
<dbReference type="Proteomes" id="UP000269721">
    <property type="component" value="Unassembled WGS sequence"/>
</dbReference>
<feature type="region of interest" description="Disordered" evidence="1">
    <location>
        <begin position="313"/>
        <end position="359"/>
    </location>
</feature>
<sequence>MGSAQQYSRLSEVELKSLATRWAAGAFLTRLLTRRLLVLGIAMQRTSSPSSNTAKFGPRGPCRSEPLESPVNLLWPLVSVPLRANLYLHLAESFLPLALRLGTIGKSTRIPAPLRSGSLRPRLLGALRGSPPLANKHGKGAKGKEKLKLHRRRIRTIPASNEIHSVRSARSRRKCAAFFGEDTALPLHVGGSSSKLASFYGLFPAPQSYRPIYGTFGRDAFYHAAIRPREELWDGGPERSTTNRERSMVSREGLTAGRERYERSTLGRDTYSLGSSTSMDGGYECSKLMSERDGGDERSAWGRASFEWSLLGRDTDTRGSSKSSDCGHERSRLGRERYERSPLSRDTDSRGSSRRASTEPIAGSKAAIYIVTGTAFATASPETVAPRRGSSMLALDLAVVASNSYPPLPPPRSSQPGGSAFKLSGAVTIACESENRKFDAAAGTLSKGHRHTLAIIVCLMYPRSLRSLPRDCVLRRSSDPIGQAASMFKAERNHDKALSPLPLSNGSIRKLLFRMGRSRPIDVSLKEIAAKGIPSLLDSRIAFFYFLSFLLTEFDAEMLIGSPVSLSLPSLASHRPSIASSIASSYDGVEGIIRAAGQSCAGGLFKLGTSRSSINSVAPLHSPTASHRRSSIHAPGVTSNNRDGSLDRIVPRCCSSIHAPGGVFKGCSILRVGSVNTDSLDRIPIRSRSLSSLRSLSHQNSIRSSCTSSHYEYGGTARVSHNSRDVQAFHKDMEMMTSMLENNEGAPAFEEKVGEGKRPGAKPGAKGGKICRVLKQVFARRRKRT</sequence>
<dbReference type="AlphaFoldDB" id="A0A4P9WNI9"/>
<accession>A0A4P9WNI9</accession>
<proteinExistence type="predicted"/>
<evidence type="ECO:0000313" key="2">
    <source>
        <dbReference type="EMBL" id="RKO93845.1"/>
    </source>
</evidence>
<evidence type="ECO:0000313" key="3">
    <source>
        <dbReference type="Proteomes" id="UP000269721"/>
    </source>
</evidence>
<feature type="region of interest" description="Disordered" evidence="1">
    <location>
        <begin position="618"/>
        <end position="640"/>
    </location>
</feature>
<gene>
    <name evidence="2" type="ORF">BDK51DRAFT_39934</name>
</gene>
<feature type="compositionally biased region" description="Basic and acidic residues" evidence="1">
    <location>
        <begin position="313"/>
        <end position="351"/>
    </location>
</feature>